<keyword evidence="1" id="KW-0732">Signal</keyword>
<evidence type="ECO:0000256" key="1">
    <source>
        <dbReference type="SAM" id="SignalP"/>
    </source>
</evidence>
<gene>
    <name evidence="2" type="ORF">A4R26_11650</name>
</gene>
<name>A0A1V9GAW6_9BACT</name>
<protein>
    <recommendedName>
        <fullName evidence="4">SH3b domain-containing protein</fullName>
    </recommendedName>
</protein>
<keyword evidence="3" id="KW-1185">Reference proteome</keyword>
<evidence type="ECO:0000313" key="2">
    <source>
        <dbReference type="EMBL" id="OQP67707.1"/>
    </source>
</evidence>
<organism evidence="2 3">
    <name type="scientific">Niastella populi</name>
    <dbReference type="NCBI Taxonomy" id="550983"/>
    <lineage>
        <taxon>Bacteria</taxon>
        <taxon>Pseudomonadati</taxon>
        <taxon>Bacteroidota</taxon>
        <taxon>Chitinophagia</taxon>
        <taxon>Chitinophagales</taxon>
        <taxon>Chitinophagaceae</taxon>
        <taxon>Niastella</taxon>
    </lineage>
</organism>
<proteinExistence type="predicted"/>
<dbReference type="RefSeq" id="WP_081160989.1">
    <property type="nucleotide sequence ID" value="NZ_LWBP01000013.1"/>
</dbReference>
<dbReference type="EMBL" id="LWBP01000013">
    <property type="protein sequence ID" value="OQP67707.1"/>
    <property type="molecule type" value="Genomic_DNA"/>
</dbReference>
<evidence type="ECO:0008006" key="4">
    <source>
        <dbReference type="Google" id="ProtNLM"/>
    </source>
</evidence>
<accession>A0A1V9GAW6</accession>
<dbReference type="AlphaFoldDB" id="A0A1V9GAW6"/>
<reference evidence="3" key="1">
    <citation type="submission" date="2016-04" db="EMBL/GenBank/DDBJ databases">
        <authorList>
            <person name="Chen L."/>
            <person name="Zhuang W."/>
            <person name="Wang G."/>
        </authorList>
    </citation>
    <scope>NUCLEOTIDE SEQUENCE [LARGE SCALE GENOMIC DNA]</scope>
    <source>
        <strain evidence="3">208</strain>
    </source>
</reference>
<dbReference type="STRING" id="550983.A4R26_11650"/>
<evidence type="ECO:0000313" key="3">
    <source>
        <dbReference type="Proteomes" id="UP000192276"/>
    </source>
</evidence>
<dbReference type="Proteomes" id="UP000192276">
    <property type="component" value="Unassembled WGS sequence"/>
</dbReference>
<comment type="caution">
    <text evidence="2">The sequence shown here is derived from an EMBL/GenBank/DDBJ whole genome shotgun (WGS) entry which is preliminary data.</text>
</comment>
<feature type="signal peptide" evidence="1">
    <location>
        <begin position="1"/>
        <end position="24"/>
    </location>
</feature>
<sequence length="152" mass="16889">MKNLHAAGLLVVCIFAFQSISAQQQPVIQKPYLHKATNLAQLPSKLECNIPAIQKLSSFRISDKVALTLGNFEFAGELVDKVQPEKGVQSMNIRSTSIPGALCTVSVITQDDNTQKLVGRIINPQSDEVLVLTEENNRYFWIKKNKAHFLVP</sequence>
<dbReference type="OrthoDB" id="667222at2"/>
<feature type="chain" id="PRO_5012031641" description="SH3b domain-containing protein" evidence="1">
    <location>
        <begin position="25"/>
        <end position="152"/>
    </location>
</feature>